<evidence type="ECO:0000313" key="8">
    <source>
        <dbReference type="EMBL" id="GLS04997.1"/>
    </source>
</evidence>
<dbReference type="Proteomes" id="UP001156836">
    <property type="component" value="Unassembled WGS sequence"/>
</dbReference>
<reference evidence="9" key="1">
    <citation type="journal article" date="2019" name="Int. J. Syst. Evol. Microbiol.">
        <title>The Global Catalogue of Microorganisms (GCM) 10K type strain sequencing project: providing services to taxonomists for standard genome sequencing and annotation.</title>
        <authorList>
            <consortium name="The Broad Institute Genomics Platform"/>
            <consortium name="The Broad Institute Genome Sequencing Center for Infectious Disease"/>
            <person name="Wu L."/>
            <person name="Ma J."/>
        </authorList>
    </citation>
    <scope>NUCLEOTIDE SEQUENCE [LARGE SCALE GENOMIC DNA]</scope>
    <source>
        <strain evidence="9">NBRC 104970</strain>
    </source>
</reference>
<feature type="region of interest" description="Disordered" evidence="5">
    <location>
        <begin position="326"/>
        <end position="373"/>
    </location>
</feature>
<dbReference type="SMART" id="SM00495">
    <property type="entry name" value="ChtBD3"/>
    <property type="match status" value="2"/>
</dbReference>
<proteinExistence type="predicted"/>
<dbReference type="Gene3D" id="3.30.70.2150">
    <property type="match status" value="1"/>
</dbReference>
<evidence type="ECO:0000256" key="5">
    <source>
        <dbReference type="SAM" id="MobiDB-lite"/>
    </source>
</evidence>
<protein>
    <recommendedName>
        <fullName evidence="7">Chitin-binding type-3 domain-containing protein</fullName>
    </recommendedName>
</protein>
<keyword evidence="3 6" id="KW-0732">Signal</keyword>
<feature type="signal peptide" evidence="6">
    <location>
        <begin position="1"/>
        <end position="26"/>
    </location>
</feature>
<keyword evidence="2" id="KW-0147">Chitin-binding</keyword>
<feature type="region of interest" description="Disordered" evidence="5">
    <location>
        <begin position="443"/>
        <end position="481"/>
    </location>
</feature>
<keyword evidence="1" id="KW-0964">Secreted</keyword>
<dbReference type="InterPro" id="IPR041029">
    <property type="entry name" value="GbpA_2"/>
</dbReference>
<dbReference type="SUPFAM" id="SSF51055">
    <property type="entry name" value="Carbohydrate binding domain"/>
    <property type="match status" value="2"/>
</dbReference>
<sequence length="538" mass="57440">MKPRTTLAVKPLSLSLALALALPASVFGHGSMEVPVSRVLNCFNEGPESPKSAACQAAVALSGPQMLYDWSGVNQLPNGDHQAFVPDGQLCAGGKSNYAGLDLPRQDWLTTPIAPDSNGNFEFIYYAPAQHATKNWVFYVTKDGWDQTRPLKWSDLEAFCTLGNVAGDAAKRYHLTCPLPKNKTGRHMIYNTWQRSDSAEAFYSCSDVTFSAVVSNFKELGQIRSSQDLKDETKVTFRLFDANGADLETFTVTMTYNSTNGDQMFLAANWPYYLAQQVNASSRYISVGVLGGNGTVSPVKSTQENRVYSRDGGNYTFRVDVAGAVTPTPTPVTPTPTPVTPTPTPVVTPTPTPVVPTPTPVTPTPVPVTPTPTPVVTPTPAPGGCYAAWAEGNTYNAGTLVTYNGRNYQSLVTHTAYTGTNWNPASSTTLWKDLGACTGGTVPTPTPVTPTPTPVTPTPTPVTPTPTPVTPTPTPVSPTPTPSGSTCAAAWTAANVYAAANTKVSYNGHNYQNKWWTQGDNPSQSGQWGVWQDLGTCN</sequence>
<dbReference type="RefSeq" id="WP_083930668.1">
    <property type="nucleotide sequence ID" value="NZ_BAABUF010000032.1"/>
</dbReference>
<evidence type="ECO:0000256" key="2">
    <source>
        <dbReference type="ARBA" id="ARBA00022669"/>
    </source>
</evidence>
<accession>A0ABQ6BUH0</accession>
<name>A0ABQ6BUH0_9NEIS</name>
<dbReference type="PANTHER" id="PTHR34823">
    <property type="entry name" value="GLCNAC-BINDING PROTEIN A"/>
    <property type="match status" value="1"/>
</dbReference>
<dbReference type="Pfam" id="PF02839">
    <property type="entry name" value="CBM_5_12"/>
    <property type="match status" value="2"/>
</dbReference>
<dbReference type="Gene3D" id="2.70.50.50">
    <property type="entry name" value="chitin-binding protein cbp21"/>
    <property type="match status" value="1"/>
</dbReference>
<dbReference type="CDD" id="cd12214">
    <property type="entry name" value="ChiA1_BD"/>
    <property type="match status" value="1"/>
</dbReference>
<comment type="caution">
    <text evidence="8">The sequence shown here is derived from an EMBL/GenBank/DDBJ whole genome shotgun (WGS) entry which is preliminary data.</text>
</comment>
<dbReference type="Pfam" id="PF03067">
    <property type="entry name" value="LPMO_10"/>
    <property type="match status" value="1"/>
</dbReference>
<feature type="domain" description="Chitin-binding type-3" evidence="7">
    <location>
        <begin position="488"/>
        <end position="534"/>
    </location>
</feature>
<feature type="compositionally biased region" description="Pro residues" evidence="5">
    <location>
        <begin position="328"/>
        <end position="373"/>
    </location>
</feature>
<dbReference type="InterPro" id="IPR036573">
    <property type="entry name" value="CBM_sf_5/12"/>
</dbReference>
<feature type="chain" id="PRO_5046770416" description="Chitin-binding type-3 domain-containing protein" evidence="6">
    <location>
        <begin position="27"/>
        <end position="538"/>
    </location>
</feature>
<dbReference type="InterPro" id="IPR051024">
    <property type="entry name" value="GlcNAc_Chitin_IntDeg"/>
</dbReference>
<evidence type="ECO:0000256" key="6">
    <source>
        <dbReference type="SAM" id="SignalP"/>
    </source>
</evidence>
<feature type="domain" description="Chitin-binding type-3" evidence="7">
    <location>
        <begin position="386"/>
        <end position="434"/>
    </location>
</feature>
<dbReference type="InterPro" id="IPR014756">
    <property type="entry name" value="Ig_E-set"/>
</dbReference>
<dbReference type="CDD" id="cd21177">
    <property type="entry name" value="LPMO_AA10"/>
    <property type="match status" value="1"/>
</dbReference>
<dbReference type="SUPFAM" id="SSF81296">
    <property type="entry name" value="E set domains"/>
    <property type="match status" value="1"/>
</dbReference>
<dbReference type="InterPro" id="IPR004302">
    <property type="entry name" value="Cellulose/chitin-bd_N"/>
</dbReference>
<dbReference type="CDD" id="cd12215">
    <property type="entry name" value="ChiC_BD"/>
    <property type="match status" value="1"/>
</dbReference>
<dbReference type="PRINTS" id="PR01217">
    <property type="entry name" value="PRICHEXTENSN"/>
</dbReference>
<dbReference type="Pfam" id="PF18416">
    <property type="entry name" value="GbpA_2"/>
    <property type="match status" value="1"/>
</dbReference>
<evidence type="ECO:0000256" key="1">
    <source>
        <dbReference type="ARBA" id="ARBA00022525"/>
    </source>
</evidence>
<feature type="compositionally biased region" description="Pro residues" evidence="5">
    <location>
        <begin position="444"/>
        <end position="481"/>
    </location>
</feature>
<evidence type="ECO:0000259" key="7">
    <source>
        <dbReference type="SMART" id="SM00495"/>
    </source>
</evidence>
<dbReference type="EMBL" id="BSOZ01000031">
    <property type="protein sequence ID" value="GLS04997.1"/>
    <property type="molecule type" value="Genomic_DNA"/>
</dbReference>
<evidence type="ECO:0000256" key="3">
    <source>
        <dbReference type="ARBA" id="ARBA00022729"/>
    </source>
</evidence>
<dbReference type="PANTHER" id="PTHR34823:SF1">
    <property type="entry name" value="CHITIN-BINDING TYPE-4 DOMAIN-CONTAINING PROTEIN"/>
    <property type="match status" value="1"/>
</dbReference>
<gene>
    <name evidence="8" type="ORF">GCM10007860_21460</name>
</gene>
<organism evidence="8 9">
    <name type="scientific">Chitiniphilus shinanonensis</name>
    <dbReference type="NCBI Taxonomy" id="553088"/>
    <lineage>
        <taxon>Bacteria</taxon>
        <taxon>Pseudomonadati</taxon>
        <taxon>Pseudomonadota</taxon>
        <taxon>Betaproteobacteria</taxon>
        <taxon>Neisseriales</taxon>
        <taxon>Chitinibacteraceae</taxon>
        <taxon>Chitiniphilus</taxon>
    </lineage>
</organism>
<evidence type="ECO:0000313" key="9">
    <source>
        <dbReference type="Proteomes" id="UP001156836"/>
    </source>
</evidence>
<keyword evidence="4" id="KW-0378">Hydrolase</keyword>
<dbReference type="InterPro" id="IPR003610">
    <property type="entry name" value="CBM5/12"/>
</dbReference>
<dbReference type="Gene3D" id="2.10.10.20">
    <property type="entry name" value="Carbohydrate-binding module superfamily 5/12"/>
    <property type="match status" value="2"/>
</dbReference>
<keyword evidence="9" id="KW-1185">Reference proteome</keyword>
<evidence type="ECO:0000256" key="4">
    <source>
        <dbReference type="ARBA" id="ARBA00022801"/>
    </source>
</evidence>